<reference evidence="2 3" key="1">
    <citation type="submission" date="2016-04" db="EMBL/GenBank/DDBJ databases">
        <title>Genome analyses suggest a sexual origin of heterokaryosis in a supposedly ancient asexual fungus.</title>
        <authorList>
            <person name="Ropars J."/>
            <person name="Sedzielewska K."/>
            <person name="Noel J."/>
            <person name="Charron P."/>
            <person name="Farinelli L."/>
            <person name="Marton T."/>
            <person name="Kruger M."/>
            <person name="Pelin A."/>
            <person name="Brachmann A."/>
            <person name="Corradi N."/>
        </authorList>
    </citation>
    <scope>NUCLEOTIDE SEQUENCE [LARGE SCALE GENOMIC DNA]</scope>
    <source>
        <strain evidence="2 3">C2</strain>
    </source>
</reference>
<comment type="caution">
    <text evidence="2">The sequence shown here is derived from an EMBL/GenBank/DDBJ whole genome shotgun (WGS) entry which is preliminary data.</text>
</comment>
<dbReference type="VEuPathDB" id="FungiDB:RhiirA1_448228"/>
<dbReference type="VEuPathDB" id="FungiDB:FUN_012486"/>
<gene>
    <name evidence="2" type="ORF">RhiirC2_797573</name>
</gene>
<protein>
    <submittedName>
        <fullName evidence="2">Uncharacterized protein</fullName>
    </submittedName>
</protein>
<feature type="transmembrane region" description="Helical" evidence="1">
    <location>
        <begin position="6"/>
        <end position="28"/>
    </location>
</feature>
<organism evidence="2 3">
    <name type="scientific">Rhizophagus irregularis</name>
    <dbReference type="NCBI Taxonomy" id="588596"/>
    <lineage>
        <taxon>Eukaryota</taxon>
        <taxon>Fungi</taxon>
        <taxon>Fungi incertae sedis</taxon>
        <taxon>Mucoromycota</taxon>
        <taxon>Glomeromycotina</taxon>
        <taxon>Glomeromycetes</taxon>
        <taxon>Glomerales</taxon>
        <taxon>Glomeraceae</taxon>
        <taxon>Rhizophagus</taxon>
    </lineage>
</organism>
<reference evidence="2 3" key="2">
    <citation type="submission" date="2017-10" db="EMBL/GenBank/DDBJ databases">
        <title>Extensive intraspecific genome diversity in a model arbuscular mycorrhizal fungus.</title>
        <authorList>
            <person name="Chen E.C.H."/>
            <person name="Morin E."/>
            <person name="Baudet D."/>
            <person name="Noel J."/>
            <person name="Ndikumana S."/>
            <person name="Charron P."/>
            <person name="St-Onge C."/>
            <person name="Giorgi J."/>
            <person name="Grigoriev I.V."/>
            <person name="Roux C."/>
            <person name="Martin F.M."/>
            <person name="Corradi N."/>
        </authorList>
    </citation>
    <scope>NUCLEOTIDE SEQUENCE [LARGE SCALE GENOMIC DNA]</scope>
    <source>
        <strain evidence="2 3">C2</strain>
    </source>
</reference>
<dbReference type="EMBL" id="LLXL01004168">
    <property type="protein sequence ID" value="PKK57704.1"/>
    <property type="molecule type" value="Genomic_DNA"/>
</dbReference>
<keyword evidence="1" id="KW-0472">Membrane</keyword>
<dbReference type="AlphaFoldDB" id="A0A2N1M7U0"/>
<evidence type="ECO:0000256" key="1">
    <source>
        <dbReference type="SAM" id="Phobius"/>
    </source>
</evidence>
<keyword evidence="1" id="KW-1133">Transmembrane helix</keyword>
<proteinExistence type="predicted"/>
<dbReference type="Proteomes" id="UP000233469">
    <property type="component" value="Unassembled WGS sequence"/>
</dbReference>
<evidence type="ECO:0000313" key="3">
    <source>
        <dbReference type="Proteomes" id="UP000233469"/>
    </source>
</evidence>
<keyword evidence="1" id="KW-0812">Transmembrane</keyword>
<name>A0A2N1M7U0_9GLOM</name>
<evidence type="ECO:0000313" key="2">
    <source>
        <dbReference type="EMBL" id="PKK57704.1"/>
    </source>
</evidence>
<accession>A0A2N1M7U0</accession>
<sequence length="282" mass="32834">MFQNPIIVICSGGLSGLIFALSLSEVFVAEKISGKILLYHENYKIHRLLELIKKLPKETAQLIHERFDPAQTSQDLRFDLLVLADGYSVDLCDSCQFEKEVISNHYELEIKFNLADIYLQNSETEHEQKISLEITRNILDKFSNGMLNYKKELVHQFQLRSMDNILSQVIYKTINNYNKQYPDDQSSIDSSDFMTTLNKYLRLFKIDVLDQLKKEYVNNVKISAPEIYIKKLDRIQNIVNYLIIYESCLSSHKNIESNKGDWVELSQSSLILQDFDSNKIPD</sequence>